<dbReference type="Pfam" id="PF07690">
    <property type="entry name" value="MFS_1"/>
    <property type="match status" value="1"/>
</dbReference>
<feature type="transmembrane region" description="Helical" evidence="7">
    <location>
        <begin position="414"/>
        <end position="433"/>
    </location>
</feature>
<dbReference type="InterPro" id="IPR020846">
    <property type="entry name" value="MFS_dom"/>
</dbReference>
<comment type="subcellular location">
    <subcellularLocation>
        <location evidence="1">Cell membrane</location>
        <topology evidence="1">Multi-pass membrane protein</topology>
    </subcellularLocation>
</comment>
<dbReference type="RefSeq" id="WP_072910491.1">
    <property type="nucleotide sequence ID" value="NZ_FRAR01000005.1"/>
</dbReference>
<evidence type="ECO:0000256" key="2">
    <source>
        <dbReference type="ARBA" id="ARBA00022448"/>
    </source>
</evidence>
<protein>
    <submittedName>
        <fullName evidence="9">Predicted arabinose efflux permease, MFS family</fullName>
    </submittedName>
</protein>
<keyword evidence="3" id="KW-1003">Cell membrane</keyword>
<keyword evidence="10" id="KW-1185">Reference proteome</keyword>
<feature type="transmembrane region" description="Helical" evidence="7">
    <location>
        <begin position="523"/>
        <end position="541"/>
    </location>
</feature>
<dbReference type="PANTHER" id="PTHR43124">
    <property type="entry name" value="PURINE EFFLUX PUMP PBUE"/>
    <property type="match status" value="1"/>
</dbReference>
<accession>A0A1M6NUS0</accession>
<dbReference type="PROSITE" id="PS50850">
    <property type="entry name" value="MFS"/>
    <property type="match status" value="1"/>
</dbReference>
<feature type="transmembrane region" description="Helical" evidence="7">
    <location>
        <begin position="440"/>
        <end position="459"/>
    </location>
</feature>
<feature type="transmembrane region" description="Helical" evidence="7">
    <location>
        <begin position="371"/>
        <end position="394"/>
    </location>
</feature>
<feature type="transmembrane region" description="Helical" evidence="7">
    <location>
        <begin position="210"/>
        <end position="234"/>
    </location>
</feature>
<keyword evidence="5 7" id="KW-1133">Transmembrane helix</keyword>
<dbReference type="InterPro" id="IPR011701">
    <property type="entry name" value="MFS"/>
</dbReference>
<dbReference type="GO" id="GO:0005886">
    <property type="term" value="C:plasma membrane"/>
    <property type="evidence" value="ECO:0007669"/>
    <property type="project" value="UniProtKB-SubCell"/>
</dbReference>
<organism evidence="9 10">
    <name type="scientific">Desulforamulus aeronauticus DSM 10349</name>
    <dbReference type="NCBI Taxonomy" id="1121421"/>
    <lineage>
        <taxon>Bacteria</taxon>
        <taxon>Bacillati</taxon>
        <taxon>Bacillota</taxon>
        <taxon>Clostridia</taxon>
        <taxon>Eubacteriales</taxon>
        <taxon>Peptococcaceae</taxon>
        <taxon>Desulforamulus</taxon>
    </lineage>
</organism>
<feature type="transmembrane region" description="Helical" evidence="7">
    <location>
        <begin position="573"/>
        <end position="593"/>
    </location>
</feature>
<feature type="transmembrane region" description="Helical" evidence="7">
    <location>
        <begin position="465"/>
        <end position="487"/>
    </location>
</feature>
<gene>
    <name evidence="9" type="ORF">SAMN02745123_00270</name>
</gene>
<evidence type="ECO:0000256" key="3">
    <source>
        <dbReference type="ARBA" id="ARBA00022475"/>
    </source>
</evidence>
<keyword evidence="2" id="KW-0813">Transport</keyword>
<feature type="transmembrane region" description="Helical" evidence="7">
    <location>
        <begin position="717"/>
        <end position="747"/>
    </location>
</feature>
<evidence type="ECO:0000259" key="8">
    <source>
        <dbReference type="PROSITE" id="PS50850"/>
    </source>
</evidence>
<feature type="transmembrane region" description="Helical" evidence="7">
    <location>
        <begin position="176"/>
        <end position="198"/>
    </location>
</feature>
<proteinExistence type="predicted"/>
<evidence type="ECO:0000256" key="7">
    <source>
        <dbReference type="SAM" id="Phobius"/>
    </source>
</evidence>
<feature type="transmembrane region" description="Helical" evidence="7">
    <location>
        <begin position="613"/>
        <end position="632"/>
    </location>
</feature>
<keyword evidence="6 7" id="KW-0472">Membrane</keyword>
<evidence type="ECO:0000313" key="10">
    <source>
        <dbReference type="Proteomes" id="UP000183997"/>
    </source>
</evidence>
<dbReference type="SUPFAM" id="SSF103473">
    <property type="entry name" value="MFS general substrate transporter"/>
    <property type="match status" value="1"/>
</dbReference>
<sequence length="760" mass="83601">MVKKVLIIAVGLLMTIMSFTGFVNYMTFASNYNHSLVNAYSVAGSEFVRKIEYALGYGKPIDNYYGMQDTLNQLKDFIPELEQVNIVSPQGDILYDLRGFVRDRHLPGELLKAAVFQQGFVKENLSYRFYQEKVYLFIGINQTPSDHNSPTHSADLVMVFPKSTFLQFNSHFIRHLAAWSAGVTLIALLLLAVIFFRAKLFQKEYLTNKKILIVFVMVIGGAQLTCTGVNYFLFTSAYRDMAYTSRDFVQNIVQKNIDDIYAKGLSLENITGFDQYLDSIKTGLPQIDDIRIVESGTQGSPPSKEVQVTVSDDYVNQQIFKVLLDMLTVLVISIFFMVEITLLAVVVMMIRGPTQATDQGIDANPKIGRGLIRSLVFFVNLCACMSITFVPIVMKDLYQPVPGLSTDVILGLPLSAEMLGGILAIFLTSWSITKRGWRRVLYTGTLLLALGNLLAGFSVNELLFVISRGIAGWGLGHILMALRGLVVSLPEPNIAIAEYSAGAIAGLNCGLVIGGLLADRIGYGAVFYVSAVLVIVPFIFVRRFMTALEIKERAAGSASAWEKFTDFITAKKTLLFLLCIFIPYFISGAFLDYYFPLFASANGLSQSDISRGFLLNGLFIIYLGPVLAGYAAKKLGSIKGMVVSMSIVICALTVFIVYGTIAAALATIILLGIAESFSVSLKTTYFLTLKGVRDLSIHQGIAYFSGMVNLSRMAGPMIYGLALSLGTRMGISLISLGILLLLLVFILSTRFEPTHGKEEN</sequence>
<dbReference type="Gene3D" id="1.20.1250.20">
    <property type="entry name" value="MFS general substrate transporter like domains"/>
    <property type="match status" value="1"/>
</dbReference>
<feature type="domain" description="Major facilitator superfamily (MFS) profile" evidence="8">
    <location>
        <begin position="325"/>
        <end position="752"/>
    </location>
</feature>
<dbReference type="EMBL" id="FRAR01000005">
    <property type="protein sequence ID" value="SHJ99446.1"/>
    <property type="molecule type" value="Genomic_DNA"/>
</dbReference>
<feature type="transmembrane region" description="Helical" evidence="7">
    <location>
        <begin position="326"/>
        <end position="350"/>
    </location>
</feature>
<evidence type="ECO:0000256" key="4">
    <source>
        <dbReference type="ARBA" id="ARBA00022692"/>
    </source>
</evidence>
<evidence type="ECO:0000256" key="6">
    <source>
        <dbReference type="ARBA" id="ARBA00023136"/>
    </source>
</evidence>
<dbReference type="InterPro" id="IPR036259">
    <property type="entry name" value="MFS_trans_sf"/>
</dbReference>
<keyword evidence="4 7" id="KW-0812">Transmembrane</keyword>
<feature type="transmembrane region" description="Helical" evidence="7">
    <location>
        <begin position="499"/>
        <end position="517"/>
    </location>
</feature>
<reference evidence="10" key="1">
    <citation type="submission" date="2016-11" db="EMBL/GenBank/DDBJ databases">
        <authorList>
            <person name="Varghese N."/>
            <person name="Submissions S."/>
        </authorList>
    </citation>
    <scope>NUCLEOTIDE SEQUENCE [LARGE SCALE GENOMIC DNA]</scope>
    <source>
        <strain evidence="10">DSM 10349</strain>
    </source>
</reference>
<evidence type="ECO:0000256" key="1">
    <source>
        <dbReference type="ARBA" id="ARBA00004651"/>
    </source>
</evidence>
<feature type="transmembrane region" description="Helical" evidence="7">
    <location>
        <begin position="644"/>
        <end position="674"/>
    </location>
</feature>
<dbReference type="GO" id="GO:0022857">
    <property type="term" value="F:transmembrane transporter activity"/>
    <property type="evidence" value="ECO:0007669"/>
    <property type="project" value="InterPro"/>
</dbReference>
<dbReference type="InterPro" id="IPR050189">
    <property type="entry name" value="MFS_Efflux_Transporters"/>
</dbReference>
<evidence type="ECO:0000313" key="9">
    <source>
        <dbReference type="EMBL" id="SHJ99446.1"/>
    </source>
</evidence>
<dbReference type="PANTHER" id="PTHR43124:SF3">
    <property type="entry name" value="CHLORAMPHENICOL EFFLUX PUMP RV0191"/>
    <property type="match status" value="1"/>
</dbReference>
<dbReference type="Proteomes" id="UP000183997">
    <property type="component" value="Unassembled WGS sequence"/>
</dbReference>
<dbReference type="STRING" id="1121421.SAMN02745123_00270"/>
<dbReference type="AlphaFoldDB" id="A0A1M6NUS0"/>
<evidence type="ECO:0000256" key="5">
    <source>
        <dbReference type="ARBA" id="ARBA00022989"/>
    </source>
</evidence>
<name>A0A1M6NUS0_9FIRM</name>